<evidence type="ECO:0000313" key="2">
    <source>
        <dbReference type="EMBL" id="KAJ1205340.1"/>
    </source>
</evidence>
<sequence>MAGGGSEHIYPSIGGSPGSSATIDYGPRGTPEGPWGLSRDSCSLLQGLTHMPDWATSLWDLRHGPDAPPRTSRHRLTPTLPLRSLLAACCRPDCPSCQAASILRLMAGGKACSPHLLTGAPGTLQRGWRVLAAALFSSCLTHVPGSAVSFWDPRRQAPRSWPARCCLLSAPPPCLPRGCHPGCLSHRGASDLSRVWKPLTSLPHLGCRRPGTAVSRAPCQWRPATILDATCSVSLCCTPAPWGSVFRFRLSKGVTGSPCTCPAREKGAA</sequence>
<dbReference type="AlphaFoldDB" id="A0AAV7VUH7"/>
<feature type="region of interest" description="Disordered" evidence="1">
    <location>
        <begin position="1"/>
        <end position="30"/>
    </location>
</feature>
<proteinExistence type="predicted"/>
<keyword evidence="3" id="KW-1185">Reference proteome</keyword>
<accession>A0AAV7VUH7</accession>
<gene>
    <name evidence="2" type="ORF">NDU88_000775</name>
</gene>
<reference evidence="2" key="1">
    <citation type="journal article" date="2022" name="bioRxiv">
        <title>Sequencing and chromosome-scale assembly of the giantPleurodeles waltlgenome.</title>
        <authorList>
            <person name="Brown T."/>
            <person name="Elewa A."/>
            <person name="Iarovenko S."/>
            <person name="Subramanian E."/>
            <person name="Araus A.J."/>
            <person name="Petzold A."/>
            <person name="Susuki M."/>
            <person name="Suzuki K.-i.T."/>
            <person name="Hayashi T."/>
            <person name="Toyoda A."/>
            <person name="Oliveira C."/>
            <person name="Osipova E."/>
            <person name="Leigh N.D."/>
            <person name="Simon A."/>
            <person name="Yun M.H."/>
        </authorList>
    </citation>
    <scope>NUCLEOTIDE SEQUENCE</scope>
    <source>
        <strain evidence="2">20211129_DDA</strain>
        <tissue evidence="2">Liver</tissue>
    </source>
</reference>
<dbReference type="Proteomes" id="UP001066276">
    <property type="component" value="Chromosome 1_2"/>
</dbReference>
<evidence type="ECO:0000256" key="1">
    <source>
        <dbReference type="SAM" id="MobiDB-lite"/>
    </source>
</evidence>
<comment type="caution">
    <text evidence="2">The sequence shown here is derived from an EMBL/GenBank/DDBJ whole genome shotgun (WGS) entry which is preliminary data.</text>
</comment>
<protein>
    <submittedName>
        <fullName evidence="2">Uncharacterized protein</fullName>
    </submittedName>
</protein>
<evidence type="ECO:0000313" key="3">
    <source>
        <dbReference type="Proteomes" id="UP001066276"/>
    </source>
</evidence>
<dbReference type="EMBL" id="JANPWB010000002">
    <property type="protein sequence ID" value="KAJ1205340.1"/>
    <property type="molecule type" value="Genomic_DNA"/>
</dbReference>
<feature type="compositionally biased region" description="Low complexity" evidence="1">
    <location>
        <begin position="11"/>
        <end position="20"/>
    </location>
</feature>
<name>A0AAV7VUH7_PLEWA</name>
<organism evidence="2 3">
    <name type="scientific">Pleurodeles waltl</name>
    <name type="common">Iberian ribbed newt</name>
    <dbReference type="NCBI Taxonomy" id="8319"/>
    <lineage>
        <taxon>Eukaryota</taxon>
        <taxon>Metazoa</taxon>
        <taxon>Chordata</taxon>
        <taxon>Craniata</taxon>
        <taxon>Vertebrata</taxon>
        <taxon>Euteleostomi</taxon>
        <taxon>Amphibia</taxon>
        <taxon>Batrachia</taxon>
        <taxon>Caudata</taxon>
        <taxon>Salamandroidea</taxon>
        <taxon>Salamandridae</taxon>
        <taxon>Pleurodelinae</taxon>
        <taxon>Pleurodeles</taxon>
    </lineage>
</organism>